<protein>
    <submittedName>
        <fullName evidence="1">Uncharacterized protein</fullName>
    </submittedName>
</protein>
<dbReference type="EMBL" id="BDGG01000001">
    <property type="protein sequence ID" value="GAU88929.1"/>
    <property type="molecule type" value="Genomic_DNA"/>
</dbReference>
<reference evidence="1 2" key="1">
    <citation type="journal article" date="2016" name="Nat. Commun.">
        <title>Extremotolerant tardigrade genome and improved radiotolerance of human cultured cells by tardigrade-unique protein.</title>
        <authorList>
            <person name="Hashimoto T."/>
            <person name="Horikawa D.D."/>
            <person name="Saito Y."/>
            <person name="Kuwahara H."/>
            <person name="Kozuka-Hata H."/>
            <person name="Shin-I T."/>
            <person name="Minakuchi Y."/>
            <person name="Ohishi K."/>
            <person name="Motoyama A."/>
            <person name="Aizu T."/>
            <person name="Enomoto A."/>
            <person name="Kondo K."/>
            <person name="Tanaka S."/>
            <person name="Hara Y."/>
            <person name="Koshikawa S."/>
            <person name="Sagara H."/>
            <person name="Miura T."/>
            <person name="Yokobori S."/>
            <person name="Miyagawa K."/>
            <person name="Suzuki Y."/>
            <person name="Kubo T."/>
            <person name="Oyama M."/>
            <person name="Kohara Y."/>
            <person name="Fujiyama A."/>
            <person name="Arakawa K."/>
            <person name="Katayama T."/>
            <person name="Toyoda A."/>
            <person name="Kunieda T."/>
        </authorList>
    </citation>
    <scope>NUCLEOTIDE SEQUENCE [LARGE SCALE GENOMIC DNA]</scope>
    <source>
        <strain evidence="1 2">YOKOZUNA-1</strain>
    </source>
</reference>
<keyword evidence="2" id="KW-1185">Reference proteome</keyword>
<proteinExistence type="predicted"/>
<dbReference type="AlphaFoldDB" id="A0A1D1UGN5"/>
<gene>
    <name evidence="1" type="primary">RvY_01542-1</name>
    <name evidence="1" type="synonym">RvY_01542.1</name>
    <name evidence="1" type="ORF">RvY_01542</name>
</gene>
<name>A0A1D1UGN5_RAMVA</name>
<evidence type="ECO:0000313" key="1">
    <source>
        <dbReference type="EMBL" id="GAU88929.1"/>
    </source>
</evidence>
<evidence type="ECO:0000313" key="2">
    <source>
        <dbReference type="Proteomes" id="UP000186922"/>
    </source>
</evidence>
<comment type="caution">
    <text evidence="1">The sequence shown here is derived from an EMBL/GenBank/DDBJ whole genome shotgun (WGS) entry which is preliminary data.</text>
</comment>
<sequence>MEPCCVRLVLTPIAELDSSSERAETLVANRLAGMLLYTHLQSGLSKRLIRSTDESLSRERLTSISYHLPSCFVEETVNFPN</sequence>
<organism evidence="1 2">
    <name type="scientific">Ramazzottius varieornatus</name>
    <name type="common">Water bear</name>
    <name type="synonym">Tardigrade</name>
    <dbReference type="NCBI Taxonomy" id="947166"/>
    <lineage>
        <taxon>Eukaryota</taxon>
        <taxon>Metazoa</taxon>
        <taxon>Ecdysozoa</taxon>
        <taxon>Tardigrada</taxon>
        <taxon>Eutardigrada</taxon>
        <taxon>Parachela</taxon>
        <taxon>Hypsibioidea</taxon>
        <taxon>Ramazzottiidae</taxon>
        <taxon>Ramazzottius</taxon>
    </lineage>
</organism>
<accession>A0A1D1UGN5</accession>
<dbReference type="Proteomes" id="UP000186922">
    <property type="component" value="Unassembled WGS sequence"/>
</dbReference>